<name>A0A2A2KAE1_9BILA</name>
<proteinExistence type="predicted"/>
<keyword evidence="2" id="KW-1185">Reference proteome</keyword>
<accession>A0A2A2KAE1</accession>
<evidence type="ECO:0000313" key="2">
    <source>
        <dbReference type="Proteomes" id="UP000218231"/>
    </source>
</evidence>
<evidence type="ECO:0000313" key="1">
    <source>
        <dbReference type="EMBL" id="PAV70868.1"/>
    </source>
</evidence>
<dbReference type="EMBL" id="LIAE01009179">
    <property type="protein sequence ID" value="PAV70868.1"/>
    <property type="molecule type" value="Genomic_DNA"/>
</dbReference>
<protein>
    <submittedName>
        <fullName evidence="1">Uncharacterized protein</fullName>
    </submittedName>
</protein>
<dbReference type="AlphaFoldDB" id="A0A2A2KAE1"/>
<sequence>MRRSEVGVAAFVASFAAGLWVTVAGRGVAAEVLAGIAAAGAAAAAMDRAGLRVERGAQTVFGRQVRVLRRMRIAGAGGDGAAGVLATEVGFAVAVIVKAVVAGIAIEGSAGRVAVGIDLAGVGHRCLLSWNDR</sequence>
<reference evidence="1 2" key="1">
    <citation type="journal article" date="2017" name="Curr. Biol.">
        <title>Genome architecture and evolution of a unichromosomal asexual nematode.</title>
        <authorList>
            <person name="Fradin H."/>
            <person name="Zegar C."/>
            <person name="Gutwein M."/>
            <person name="Lucas J."/>
            <person name="Kovtun M."/>
            <person name="Corcoran D."/>
            <person name="Baugh L.R."/>
            <person name="Kiontke K."/>
            <person name="Gunsalus K."/>
            <person name="Fitch D.H."/>
            <person name="Piano F."/>
        </authorList>
    </citation>
    <scope>NUCLEOTIDE SEQUENCE [LARGE SCALE GENOMIC DNA]</scope>
    <source>
        <strain evidence="1">PF1309</strain>
    </source>
</reference>
<gene>
    <name evidence="1" type="ORF">WR25_24230</name>
</gene>
<comment type="caution">
    <text evidence="1">The sequence shown here is derived from an EMBL/GenBank/DDBJ whole genome shotgun (WGS) entry which is preliminary data.</text>
</comment>
<dbReference type="Proteomes" id="UP000218231">
    <property type="component" value="Unassembled WGS sequence"/>
</dbReference>
<organism evidence="1 2">
    <name type="scientific">Diploscapter pachys</name>
    <dbReference type="NCBI Taxonomy" id="2018661"/>
    <lineage>
        <taxon>Eukaryota</taxon>
        <taxon>Metazoa</taxon>
        <taxon>Ecdysozoa</taxon>
        <taxon>Nematoda</taxon>
        <taxon>Chromadorea</taxon>
        <taxon>Rhabditida</taxon>
        <taxon>Rhabditina</taxon>
        <taxon>Rhabditomorpha</taxon>
        <taxon>Rhabditoidea</taxon>
        <taxon>Rhabditidae</taxon>
        <taxon>Diploscapter</taxon>
    </lineage>
</organism>